<protein>
    <submittedName>
        <fullName evidence="2">Uncharacterized protein</fullName>
    </submittedName>
</protein>
<keyword evidence="1" id="KW-1133">Transmembrane helix</keyword>
<evidence type="ECO:0000313" key="2">
    <source>
        <dbReference type="EMBL" id="CAE6456204.1"/>
    </source>
</evidence>
<dbReference type="Proteomes" id="UP000663831">
    <property type="component" value="Unassembled WGS sequence"/>
</dbReference>
<accession>A0A8H3BHE3</accession>
<evidence type="ECO:0000256" key="1">
    <source>
        <dbReference type="SAM" id="Phobius"/>
    </source>
</evidence>
<keyword evidence="1" id="KW-0812">Transmembrane</keyword>
<sequence length="529" mass="59361">MLNRLVKLDHLEKWYFSVVGIYALGVSLAVGNHFLCSYLNNKDVLLYTFHALVWSKLYNHQFPVRIVDSALRLPAFMPLLTILSNPALKPLFYLVFYSICLFSLAFVTITVPAALVVRPMKPLPATLQVPVVDMSSDPRLYAVMTPGWEYVGPSNHLQRLVRNMLTSDTVLTWNAPPACRFGCSYNITYDAPVLRCVDYVPNPNELASNTSYRATFNVSESHVTLNMTFWPMSNGTHTVGDSDSSPLGTRCTFHKGRYTAAINYWGSRQYALITNYTQTSDDFIPGISLGFSNASSCPREASWVVSDPSSTSLCARVQMNTWALVEAFSSSLSGAIVTYPQPGSLGPEERAINSALMPNLDYLFSIHELYQSFDLAPWVKEIGLGESLKSLFANATLSLTRDAYTQNWTSEAQGAFIVPFANRYSYIPRTLWWGYGCAFLMVISTVLTSWRARKSLPSEETILGKILATTRDESFEQLRNQKNGIDDLLIRYEQVQKGDDHIMGFTVQEECGLRKRALDTEEIGLLERT</sequence>
<keyword evidence="1" id="KW-0472">Membrane</keyword>
<organism evidence="2 3">
    <name type="scientific">Rhizoctonia solani</name>
    <dbReference type="NCBI Taxonomy" id="456999"/>
    <lineage>
        <taxon>Eukaryota</taxon>
        <taxon>Fungi</taxon>
        <taxon>Dikarya</taxon>
        <taxon>Basidiomycota</taxon>
        <taxon>Agaricomycotina</taxon>
        <taxon>Agaricomycetes</taxon>
        <taxon>Cantharellales</taxon>
        <taxon>Ceratobasidiaceae</taxon>
        <taxon>Rhizoctonia</taxon>
    </lineage>
</organism>
<dbReference type="AlphaFoldDB" id="A0A8H3BHE3"/>
<feature type="transmembrane region" description="Helical" evidence="1">
    <location>
        <begin position="91"/>
        <end position="117"/>
    </location>
</feature>
<gene>
    <name evidence="2" type="ORF">RDB_LOCUS71643</name>
</gene>
<reference evidence="2" key="1">
    <citation type="submission" date="2021-01" db="EMBL/GenBank/DDBJ databases">
        <authorList>
            <person name="Kaushik A."/>
        </authorList>
    </citation>
    <scope>NUCLEOTIDE SEQUENCE</scope>
    <source>
        <strain evidence="2">AG3-1AP</strain>
    </source>
</reference>
<dbReference type="EMBL" id="CAJMWV010002166">
    <property type="protein sequence ID" value="CAE6456204.1"/>
    <property type="molecule type" value="Genomic_DNA"/>
</dbReference>
<comment type="caution">
    <text evidence="2">The sequence shown here is derived from an EMBL/GenBank/DDBJ whole genome shotgun (WGS) entry which is preliminary data.</text>
</comment>
<evidence type="ECO:0000313" key="3">
    <source>
        <dbReference type="Proteomes" id="UP000663831"/>
    </source>
</evidence>
<feature type="transmembrane region" description="Helical" evidence="1">
    <location>
        <begin position="14"/>
        <end position="35"/>
    </location>
</feature>
<name>A0A8H3BHE3_9AGAM</name>
<proteinExistence type="predicted"/>